<proteinExistence type="predicted"/>
<organism evidence="1">
    <name type="scientific">marine sediment metagenome</name>
    <dbReference type="NCBI Taxonomy" id="412755"/>
    <lineage>
        <taxon>unclassified sequences</taxon>
        <taxon>metagenomes</taxon>
        <taxon>ecological metagenomes</taxon>
    </lineage>
</organism>
<sequence length="61" mass="7083">IDNIESKELEYTTRALERLSKHSKIKILGPIDPENRISIVSFMIKQGDKYLHPKFLVKTIS</sequence>
<gene>
    <name evidence="1" type="ORF">S03H2_69077</name>
</gene>
<evidence type="ECO:0000313" key="1">
    <source>
        <dbReference type="EMBL" id="GAH94436.1"/>
    </source>
</evidence>
<reference evidence="1" key="1">
    <citation type="journal article" date="2014" name="Front. Microbiol.">
        <title>High frequency of phylogenetically diverse reductive dehalogenase-homologous genes in deep subseafloor sedimentary metagenomes.</title>
        <authorList>
            <person name="Kawai M."/>
            <person name="Futagami T."/>
            <person name="Toyoda A."/>
            <person name="Takaki Y."/>
            <person name="Nishi S."/>
            <person name="Hori S."/>
            <person name="Arai W."/>
            <person name="Tsubouchi T."/>
            <person name="Morono Y."/>
            <person name="Uchiyama I."/>
            <person name="Ito T."/>
            <person name="Fujiyama A."/>
            <person name="Inagaki F."/>
            <person name="Takami H."/>
        </authorList>
    </citation>
    <scope>NUCLEOTIDE SEQUENCE</scope>
    <source>
        <strain evidence="1">Expedition CK06-06</strain>
    </source>
</reference>
<protein>
    <submittedName>
        <fullName evidence="1">Uncharacterized protein</fullName>
    </submittedName>
</protein>
<dbReference type="InterPro" id="IPR015422">
    <property type="entry name" value="PyrdxlP-dep_Trfase_small"/>
</dbReference>
<comment type="caution">
    <text evidence="1">The sequence shown here is derived from an EMBL/GenBank/DDBJ whole genome shotgun (WGS) entry which is preliminary data.</text>
</comment>
<feature type="non-terminal residue" evidence="1">
    <location>
        <position position="1"/>
    </location>
</feature>
<name>X1JI87_9ZZZZ</name>
<accession>X1JI87</accession>
<dbReference type="Gene3D" id="3.90.1150.10">
    <property type="entry name" value="Aspartate Aminotransferase, domain 1"/>
    <property type="match status" value="1"/>
</dbReference>
<dbReference type="AlphaFoldDB" id="X1JI87"/>
<dbReference type="EMBL" id="BARU01045557">
    <property type="protein sequence ID" value="GAH94436.1"/>
    <property type="molecule type" value="Genomic_DNA"/>
</dbReference>